<evidence type="ECO:0000313" key="4">
    <source>
        <dbReference type="EMBL" id="GAA3697535.1"/>
    </source>
</evidence>
<dbReference type="SUPFAM" id="SSF52096">
    <property type="entry name" value="ClpP/crotonase"/>
    <property type="match status" value="1"/>
</dbReference>
<dbReference type="Proteomes" id="UP001501468">
    <property type="component" value="Unassembled WGS sequence"/>
</dbReference>
<dbReference type="Gene3D" id="1.10.12.10">
    <property type="entry name" value="Lyase 2-enoyl-coa Hydratase, Chain A, domain 2"/>
    <property type="match status" value="1"/>
</dbReference>
<protein>
    <submittedName>
        <fullName evidence="4">Enoyl-CoA hydratase-related protein</fullName>
    </submittedName>
</protein>
<gene>
    <name evidence="4" type="ORF">GCM10022399_12340</name>
</gene>
<sequence length="292" mass="30415">MTGRSRFRNGTDWDRVTPMTQTPDSPSTAPSTEPLLVEVADGIAWLRLNRPEAMNSLDNALKDALVAALHEVGGDPAVRCVVLTGTGRAFCVGQDLKEHVRSLSDPSSTLATTVTDHYNPIVIALSTMNKPVVAALNGVAAGAGMSFALACDFRVASEQAGLNTSFAGIALSCDSGASWTLPRLIGPARAKELLLMPRTVSAQEALALGLVTKVVPDDELEAAVTELARQLADGPTLAYGSIRRAVAYSAGADLPDALANEAELMALTGGSSDHRAAVDAFLAKEKPSYTGS</sequence>
<name>A0ABP7CWE8_9MICO</name>
<proteinExistence type="inferred from homology"/>
<dbReference type="InterPro" id="IPR018376">
    <property type="entry name" value="Enoyl-CoA_hyd/isom_CS"/>
</dbReference>
<dbReference type="InterPro" id="IPR014748">
    <property type="entry name" value="Enoyl-CoA_hydra_C"/>
</dbReference>
<dbReference type="PANTHER" id="PTHR43459">
    <property type="entry name" value="ENOYL-COA HYDRATASE"/>
    <property type="match status" value="1"/>
</dbReference>
<reference evidence="5" key="1">
    <citation type="journal article" date="2019" name="Int. J. Syst. Evol. Microbiol.">
        <title>The Global Catalogue of Microorganisms (GCM) 10K type strain sequencing project: providing services to taxonomists for standard genome sequencing and annotation.</title>
        <authorList>
            <consortium name="The Broad Institute Genomics Platform"/>
            <consortium name="The Broad Institute Genome Sequencing Center for Infectious Disease"/>
            <person name="Wu L."/>
            <person name="Ma J."/>
        </authorList>
    </citation>
    <scope>NUCLEOTIDE SEQUENCE [LARGE SCALE GENOMIC DNA]</scope>
    <source>
        <strain evidence="5">JCM 17125</strain>
    </source>
</reference>
<organism evidence="4 5">
    <name type="scientific">Terrabacter ginsenosidimutans</name>
    <dbReference type="NCBI Taxonomy" id="490575"/>
    <lineage>
        <taxon>Bacteria</taxon>
        <taxon>Bacillati</taxon>
        <taxon>Actinomycetota</taxon>
        <taxon>Actinomycetes</taxon>
        <taxon>Micrococcales</taxon>
        <taxon>Intrasporangiaceae</taxon>
        <taxon>Terrabacter</taxon>
    </lineage>
</organism>
<evidence type="ECO:0000256" key="1">
    <source>
        <dbReference type="ARBA" id="ARBA00005254"/>
    </source>
</evidence>
<comment type="similarity">
    <text evidence="1 2">Belongs to the enoyl-CoA hydratase/isomerase family.</text>
</comment>
<dbReference type="InterPro" id="IPR029045">
    <property type="entry name" value="ClpP/crotonase-like_dom_sf"/>
</dbReference>
<dbReference type="InterPro" id="IPR001753">
    <property type="entry name" value="Enoyl-CoA_hydra/iso"/>
</dbReference>
<dbReference type="PROSITE" id="PS00166">
    <property type="entry name" value="ENOYL_COA_HYDRATASE"/>
    <property type="match status" value="1"/>
</dbReference>
<evidence type="ECO:0000313" key="5">
    <source>
        <dbReference type="Proteomes" id="UP001501468"/>
    </source>
</evidence>
<comment type="caution">
    <text evidence="4">The sequence shown here is derived from an EMBL/GenBank/DDBJ whole genome shotgun (WGS) entry which is preliminary data.</text>
</comment>
<accession>A0ABP7CWE8</accession>
<evidence type="ECO:0000256" key="3">
    <source>
        <dbReference type="SAM" id="MobiDB-lite"/>
    </source>
</evidence>
<feature type="compositionally biased region" description="Polar residues" evidence="3">
    <location>
        <begin position="18"/>
        <end position="31"/>
    </location>
</feature>
<keyword evidence="5" id="KW-1185">Reference proteome</keyword>
<dbReference type="CDD" id="cd06558">
    <property type="entry name" value="crotonase-like"/>
    <property type="match status" value="1"/>
</dbReference>
<feature type="region of interest" description="Disordered" evidence="3">
    <location>
        <begin position="1"/>
        <end position="32"/>
    </location>
</feature>
<dbReference type="PANTHER" id="PTHR43459:SF1">
    <property type="entry name" value="EG:BACN32G11.4 PROTEIN"/>
    <property type="match status" value="1"/>
</dbReference>
<evidence type="ECO:0000256" key="2">
    <source>
        <dbReference type="RuleBase" id="RU003707"/>
    </source>
</evidence>
<dbReference type="Gene3D" id="3.90.226.10">
    <property type="entry name" value="2-enoyl-CoA Hydratase, Chain A, domain 1"/>
    <property type="match status" value="1"/>
</dbReference>
<dbReference type="Pfam" id="PF00378">
    <property type="entry name" value="ECH_1"/>
    <property type="match status" value="1"/>
</dbReference>
<dbReference type="EMBL" id="BAABDC010000002">
    <property type="protein sequence ID" value="GAA3697535.1"/>
    <property type="molecule type" value="Genomic_DNA"/>
</dbReference>